<evidence type="ECO:0000256" key="2">
    <source>
        <dbReference type="SAM" id="SignalP"/>
    </source>
</evidence>
<keyword evidence="2" id="KW-0732">Signal</keyword>
<feature type="signal peptide" evidence="2">
    <location>
        <begin position="1"/>
        <end position="17"/>
    </location>
</feature>
<dbReference type="Proteomes" id="UP000269689">
    <property type="component" value="Unassembled WGS sequence"/>
</dbReference>
<feature type="chain" id="PRO_5017981970" description="Secreted protein" evidence="2">
    <location>
        <begin position="18"/>
        <end position="156"/>
    </location>
</feature>
<organism evidence="3 4">
    <name type="scientific">Pacificibacter maritimus</name>
    <dbReference type="NCBI Taxonomy" id="762213"/>
    <lineage>
        <taxon>Bacteria</taxon>
        <taxon>Pseudomonadati</taxon>
        <taxon>Pseudomonadota</taxon>
        <taxon>Alphaproteobacteria</taxon>
        <taxon>Rhodobacterales</taxon>
        <taxon>Roseobacteraceae</taxon>
        <taxon>Pacificibacter</taxon>
    </lineage>
</organism>
<feature type="compositionally biased region" description="Low complexity" evidence="1">
    <location>
        <begin position="47"/>
        <end position="56"/>
    </location>
</feature>
<comment type="caution">
    <text evidence="3">The sequence shown here is derived from an EMBL/GenBank/DDBJ whole genome shotgun (WGS) entry which is preliminary data.</text>
</comment>
<evidence type="ECO:0000313" key="3">
    <source>
        <dbReference type="EMBL" id="RPE71754.1"/>
    </source>
</evidence>
<proteinExistence type="predicted"/>
<reference evidence="3 4" key="1">
    <citation type="submission" date="2018-11" db="EMBL/GenBank/DDBJ databases">
        <title>Genomic Encyclopedia of Type Strains, Phase IV (KMG-IV): sequencing the most valuable type-strain genomes for metagenomic binning, comparative biology and taxonomic classification.</title>
        <authorList>
            <person name="Goeker M."/>
        </authorList>
    </citation>
    <scope>NUCLEOTIDE SEQUENCE [LARGE SCALE GENOMIC DNA]</scope>
    <source>
        <strain evidence="3 4">DSM 104731</strain>
    </source>
</reference>
<dbReference type="RefSeq" id="WP_123791939.1">
    <property type="nucleotide sequence ID" value="NZ_RKQK01000001.1"/>
</dbReference>
<gene>
    <name evidence="3" type="ORF">EDD53_0882</name>
</gene>
<accession>A0A3N4VFP5</accession>
<evidence type="ECO:0008006" key="5">
    <source>
        <dbReference type="Google" id="ProtNLM"/>
    </source>
</evidence>
<evidence type="ECO:0000313" key="4">
    <source>
        <dbReference type="Proteomes" id="UP000269689"/>
    </source>
</evidence>
<dbReference type="EMBL" id="RKQK01000001">
    <property type="protein sequence ID" value="RPE71754.1"/>
    <property type="molecule type" value="Genomic_DNA"/>
</dbReference>
<feature type="region of interest" description="Disordered" evidence="1">
    <location>
        <begin position="34"/>
        <end position="88"/>
    </location>
</feature>
<name>A0A3N4VFP5_9RHOB</name>
<keyword evidence="4" id="KW-1185">Reference proteome</keyword>
<dbReference type="AlphaFoldDB" id="A0A3N4VFP5"/>
<sequence>MLIMVLLMAASAAVAMTQIDDFIAEIEDMAAEAEEEALREQNAHTEASNLDGLDALLSDDDAENADPISLDPPVESDPDLAEAPSNDQADIADVNIGALLTSPLDDFFASRSSAAAQSEQTLAAADEAEDDDEDRTALVAQLSQAKYELSPFSLDF</sequence>
<protein>
    <recommendedName>
        <fullName evidence="5">Secreted protein</fullName>
    </recommendedName>
</protein>
<evidence type="ECO:0000256" key="1">
    <source>
        <dbReference type="SAM" id="MobiDB-lite"/>
    </source>
</evidence>